<keyword evidence="8" id="KW-1185">Reference proteome</keyword>
<organism evidence="7 8">
    <name type="scientific">Flavobacterium agrisoli</name>
    <dbReference type="NCBI Taxonomy" id="2793066"/>
    <lineage>
        <taxon>Bacteria</taxon>
        <taxon>Pseudomonadati</taxon>
        <taxon>Bacteroidota</taxon>
        <taxon>Flavobacteriia</taxon>
        <taxon>Flavobacteriales</taxon>
        <taxon>Flavobacteriaceae</taxon>
        <taxon>Flavobacterium</taxon>
    </lineage>
</organism>
<protein>
    <recommendedName>
        <fullName evidence="5">Pectinesterase</fullName>
        <ecNumber evidence="5">3.1.1.11</ecNumber>
    </recommendedName>
</protein>
<name>A0A934PLE3_9FLAO</name>
<dbReference type="SUPFAM" id="SSF51126">
    <property type="entry name" value="Pectin lyase-like"/>
    <property type="match status" value="1"/>
</dbReference>
<dbReference type="GO" id="GO:0030599">
    <property type="term" value="F:pectinesterase activity"/>
    <property type="evidence" value="ECO:0007669"/>
    <property type="project" value="UniProtKB-UniRule"/>
</dbReference>
<evidence type="ECO:0000256" key="1">
    <source>
        <dbReference type="ARBA" id="ARBA00008891"/>
    </source>
</evidence>
<comment type="pathway">
    <text evidence="5">Glycan metabolism; pectin degradation; 2-dehydro-3-deoxy-D-gluconate from pectin: step 1/5.</text>
</comment>
<dbReference type="InterPro" id="IPR012334">
    <property type="entry name" value="Pectin_lyas_fold"/>
</dbReference>
<dbReference type="Proteomes" id="UP000609172">
    <property type="component" value="Unassembled WGS sequence"/>
</dbReference>
<gene>
    <name evidence="7" type="ORF">I5M07_06445</name>
</gene>
<dbReference type="Gene3D" id="2.160.20.10">
    <property type="entry name" value="Single-stranded right-handed beta-helix, Pectin lyase-like"/>
    <property type="match status" value="1"/>
</dbReference>
<comment type="similarity">
    <text evidence="1">Belongs to the pectinesterase family.</text>
</comment>
<dbReference type="InterPro" id="IPR000070">
    <property type="entry name" value="Pectinesterase_cat"/>
</dbReference>
<dbReference type="PROSITE" id="PS00503">
    <property type="entry name" value="PECTINESTERASE_2"/>
    <property type="match status" value="1"/>
</dbReference>
<dbReference type="GO" id="GO:0042545">
    <property type="term" value="P:cell wall modification"/>
    <property type="evidence" value="ECO:0007669"/>
    <property type="project" value="UniProtKB-UniRule"/>
</dbReference>
<keyword evidence="5" id="KW-0732">Signal</keyword>
<evidence type="ECO:0000256" key="5">
    <source>
        <dbReference type="RuleBase" id="RU000589"/>
    </source>
</evidence>
<sequence length="332" mass="37603">MKPFLVFLLLLTTSFSFAFDPEKPLKITVAQDGSGEYKTIQEALNNVPKDSERTTIISIKNGMYFEKLEIPSSKKNIQLIGENKEKTIISYNDFSGKPLRPEDSKEGKTTYSTSTSYTLLIRADNCVLENLTIENTAGRVGQAVALHTKCDKLIVKNCRLLGNQDTVYLDRDGVRNYLENCYISGTTDFIFGATTAYFKKCTIESLQDSYITAASTVEGEKYGFVFVDCQLIAASDSVKKVYLGRPWRPFAQTVFINTKMGKHIIPAGWNPWIDKRFPDKDKTAYYAEYGSSGEGAKEISKRVSWSHQLKKEDLKKYDLDNVLNDWNPKKQK</sequence>
<feature type="signal peptide" evidence="5">
    <location>
        <begin position="1"/>
        <end position="18"/>
    </location>
</feature>
<dbReference type="EMBL" id="JAEHFV010000002">
    <property type="protein sequence ID" value="MBK0369474.1"/>
    <property type="molecule type" value="Genomic_DNA"/>
</dbReference>
<evidence type="ECO:0000259" key="6">
    <source>
        <dbReference type="Pfam" id="PF01095"/>
    </source>
</evidence>
<evidence type="ECO:0000313" key="8">
    <source>
        <dbReference type="Proteomes" id="UP000609172"/>
    </source>
</evidence>
<feature type="chain" id="PRO_5038159972" description="Pectinesterase" evidence="5">
    <location>
        <begin position="19"/>
        <end position="332"/>
    </location>
</feature>
<feature type="active site" evidence="4">
    <location>
        <position position="188"/>
    </location>
</feature>
<evidence type="ECO:0000313" key="7">
    <source>
        <dbReference type="EMBL" id="MBK0369474.1"/>
    </source>
</evidence>
<dbReference type="InterPro" id="IPR011050">
    <property type="entry name" value="Pectin_lyase_fold/virulence"/>
</dbReference>
<dbReference type="GO" id="GO:0045490">
    <property type="term" value="P:pectin catabolic process"/>
    <property type="evidence" value="ECO:0007669"/>
    <property type="project" value="UniProtKB-UniRule"/>
</dbReference>
<dbReference type="GO" id="GO:0009279">
    <property type="term" value="C:cell outer membrane"/>
    <property type="evidence" value="ECO:0007669"/>
    <property type="project" value="TreeGrafter"/>
</dbReference>
<keyword evidence="3 5" id="KW-0063">Aspartyl esterase</keyword>
<evidence type="ECO:0000256" key="2">
    <source>
        <dbReference type="ARBA" id="ARBA00022801"/>
    </source>
</evidence>
<dbReference type="Pfam" id="PF01095">
    <property type="entry name" value="Pectinesterase"/>
    <property type="match status" value="1"/>
</dbReference>
<feature type="domain" description="Pectinesterase catalytic" evidence="6">
    <location>
        <begin position="27"/>
        <end position="318"/>
    </location>
</feature>
<proteinExistence type="inferred from homology"/>
<keyword evidence="2 5" id="KW-0378">Hydrolase</keyword>
<dbReference type="RefSeq" id="WP_200105397.1">
    <property type="nucleotide sequence ID" value="NZ_JAEHFV010000002.1"/>
</dbReference>
<evidence type="ECO:0000256" key="4">
    <source>
        <dbReference type="PROSITE-ProRule" id="PRU10040"/>
    </source>
</evidence>
<dbReference type="InterPro" id="IPR033131">
    <property type="entry name" value="Pectinesterase_Asp_AS"/>
</dbReference>
<dbReference type="AlphaFoldDB" id="A0A934PLE3"/>
<reference evidence="7" key="1">
    <citation type="submission" date="2020-12" db="EMBL/GenBank/DDBJ databases">
        <title>Bacterial novel species Flavobacterium sp. SE-1-e isolated from soil.</title>
        <authorList>
            <person name="Jung H.-Y."/>
        </authorList>
    </citation>
    <scope>NUCLEOTIDE SEQUENCE</scope>
    <source>
        <strain evidence="7">SE-1-e</strain>
    </source>
</reference>
<dbReference type="PANTHER" id="PTHR31321">
    <property type="entry name" value="ACYL-COA THIOESTER HYDROLASE YBHC-RELATED"/>
    <property type="match status" value="1"/>
</dbReference>
<dbReference type="PANTHER" id="PTHR31321:SF57">
    <property type="entry name" value="PECTINESTERASE 53-RELATED"/>
    <property type="match status" value="1"/>
</dbReference>
<accession>A0A934PLE3</accession>
<evidence type="ECO:0000256" key="3">
    <source>
        <dbReference type="ARBA" id="ARBA00023085"/>
    </source>
</evidence>
<comment type="catalytic activity">
    <reaction evidence="5">
        <text>[(1-&gt;4)-alpha-D-galacturonosyl methyl ester](n) + n H2O = [(1-&gt;4)-alpha-D-galacturonosyl](n) + n methanol + n H(+)</text>
        <dbReference type="Rhea" id="RHEA:22380"/>
        <dbReference type="Rhea" id="RHEA-COMP:14570"/>
        <dbReference type="Rhea" id="RHEA-COMP:14573"/>
        <dbReference type="ChEBI" id="CHEBI:15377"/>
        <dbReference type="ChEBI" id="CHEBI:15378"/>
        <dbReference type="ChEBI" id="CHEBI:17790"/>
        <dbReference type="ChEBI" id="CHEBI:140522"/>
        <dbReference type="ChEBI" id="CHEBI:140523"/>
        <dbReference type="EC" id="3.1.1.11"/>
    </reaction>
</comment>
<comment type="caution">
    <text evidence="7">The sequence shown here is derived from an EMBL/GenBank/DDBJ whole genome shotgun (WGS) entry which is preliminary data.</text>
</comment>
<dbReference type="EC" id="3.1.1.11" evidence="5"/>